<evidence type="ECO:0000313" key="3">
    <source>
        <dbReference type="Proteomes" id="UP000595448"/>
    </source>
</evidence>
<dbReference type="InterPro" id="IPR011104">
    <property type="entry name" value="Hpr_kin/Pase_C"/>
</dbReference>
<sequence length="293" mass="31374">MSLGDQFRCRAFGLLWDSDRPLDQFLASTEPGPADVTVRRQPRLRDRPGGTPINNGEVFPDGARFRFGDATFDVFDGERVEWASPEDGGVPAALFGTVVAIVLALRGLVPLHGSAVEIDGQAVLLAGPSGAGKSTLCEALIQRGGRLVSDDLSAMNAMTGEGVPTLLPGRPAVRLFPDGAPAVGLKNLYPMPMVDLARTVPLRSLILLQRAPAPAGLAGASEALMAQLFRPRWMQVLPHQRTRTASLFYAARTIAIFNLPGARDRPDISIDEKADRLMFAVSNVGRHALSFGE</sequence>
<evidence type="ECO:0000259" key="1">
    <source>
        <dbReference type="Pfam" id="PF07475"/>
    </source>
</evidence>
<feature type="domain" description="HPr kinase/phosphorylase C-terminal" evidence="1">
    <location>
        <begin position="111"/>
        <end position="158"/>
    </location>
</feature>
<evidence type="ECO:0000313" key="2">
    <source>
        <dbReference type="EMBL" id="QQQ18562.1"/>
    </source>
</evidence>
<gene>
    <name evidence="2" type="ORF">JIP62_14960</name>
</gene>
<accession>A0ABX7BLW4</accession>
<name>A0ABX7BLW4_9CAUL</name>
<keyword evidence="3" id="KW-1185">Reference proteome</keyword>
<proteinExistence type="predicted"/>
<protein>
    <recommendedName>
        <fullName evidence="1">HPr kinase/phosphorylase C-terminal domain-containing protein</fullName>
    </recommendedName>
</protein>
<dbReference type="RefSeq" id="WP_201102932.1">
    <property type="nucleotide sequence ID" value="NZ_CP067977.1"/>
</dbReference>
<dbReference type="Pfam" id="PF07475">
    <property type="entry name" value="Hpr_kinase_C"/>
    <property type="match status" value="1"/>
</dbReference>
<dbReference type="InterPro" id="IPR027417">
    <property type="entry name" value="P-loop_NTPase"/>
</dbReference>
<dbReference type="Proteomes" id="UP000595448">
    <property type="component" value="Chromosome"/>
</dbReference>
<dbReference type="EMBL" id="CP067977">
    <property type="protein sequence ID" value="QQQ18562.1"/>
    <property type="molecule type" value="Genomic_DNA"/>
</dbReference>
<organism evidence="2 3">
    <name type="scientific">Brevundimonas vitisensis</name>
    <dbReference type="NCBI Taxonomy" id="2800818"/>
    <lineage>
        <taxon>Bacteria</taxon>
        <taxon>Pseudomonadati</taxon>
        <taxon>Pseudomonadota</taxon>
        <taxon>Alphaproteobacteria</taxon>
        <taxon>Caulobacterales</taxon>
        <taxon>Caulobacteraceae</taxon>
        <taxon>Brevundimonas</taxon>
    </lineage>
</organism>
<dbReference type="Gene3D" id="3.40.50.300">
    <property type="entry name" value="P-loop containing nucleotide triphosphate hydrolases"/>
    <property type="match status" value="1"/>
</dbReference>
<reference evidence="2 3" key="1">
    <citation type="submission" date="2021-01" db="EMBL/GenBank/DDBJ databases">
        <title>Brevundimonas vitis sp. nov., an bacterium isolated from grape (Vitis vinifera).</title>
        <authorList>
            <person name="Jiang L."/>
            <person name="Lee J."/>
        </authorList>
    </citation>
    <scope>NUCLEOTIDE SEQUENCE [LARGE SCALE GENOMIC DNA]</scope>
    <source>
        <strain evidence="2 3">GRTSA-9</strain>
    </source>
</reference>
<dbReference type="SUPFAM" id="SSF53795">
    <property type="entry name" value="PEP carboxykinase-like"/>
    <property type="match status" value="1"/>
</dbReference>